<keyword evidence="3 5" id="KW-0963">Cytoplasm</keyword>
<dbReference type="CDD" id="cd00520">
    <property type="entry name" value="RRF"/>
    <property type="match status" value="1"/>
</dbReference>
<dbReference type="RefSeq" id="WP_028256914.1">
    <property type="nucleotide sequence ID" value="NZ_JRNT01000005.1"/>
</dbReference>
<organism evidence="8 9">
    <name type="scientific">Veillonella montpellierensis DNF00314</name>
    <dbReference type="NCBI Taxonomy" id="1401067"/>
    <lineage>
        <taxon>Bacteria</taxon>
        <taxon>Bacillati</taxon>
        <taxon>Bacillota</taxon>
        <taxon>Negativicutes</taxon>
        <taxon>Veillonellales</taxon>
        <taxon>Veillonellaceae</taxon>
        <taxon>Veillonella</taxon>
    </lineage>
</organism>
<dbReference type="AlphaFoldDB" id="A0A096BZN9"/>
<evidence type="ECO:0000256" key="1">
    <source>
        <dbReference type="ARBA" id="ARBA00004496"/>
    </source>
</evidence>
<reference evidence="8 9" key="1">
    <citation type="submission" date="2014-07" db="EMBL/GenBank/DDBJ databases">
        <authorList>
            <person name="McCorrison J."/>
            <person name="Sanka R."/>
            <person name="Torralba M."/>
            <person name="Gillis M."/>
            <person name="Haft D.H."/>
            <person name="Methe B."/>
            <person name="Sutton G."/>
            <person name="Nelson K.E."/>
        </authorList>
    </citation>
    <scope>NUCLEOTIDE SEQUENCE [LARGE SCALE GENOMIC DNA]</scope>
    <source>
        <strain evidence="8 9">DNF00314</strain>
    </source>
</reference>
<evidence type="ECO:0000256" key="2">
    <source>
        <dbReference type="ARBA" id="ARBA00005912"/>
    </source>
</evidence>
<dbReference type="GO" id="GO:0043023">
    <property type="term" value="F:ribosomal large subunit binding"/>
    <property type="evidence" value="ECO:0007669"/>
    <property type="project" value="TreeGrafter"/>
</dbReference>
<dbReference type="PANTHER" id="PTHR20982">
    <property type="entry name" value="RIBOSOME RECYCLING FACTOR"/>
    <property type="match status" value="1"/>
</dbReference>
<comment type="subcellular location">
    <subcellularLocation>
        <location evidence="1 5">Cytoplasm</location>
    </subcellularLocation>
</comment>
<dbReference type="EMBL" id="JRNT01000005">
    <property type="protein sequence ID" value="KGF48217.1"/>
    <property type="molecule type" value="Genomic_DNA"/>
</dbReference>
<feature type="domain" description="Ribosome recycling factor" evidence="7">
    <location>
        <begin position="21"/>
        <end position="184"/>
    </location>
</feature>
<proteinExistence type="inferred from homology"/>
<dbReference type="Pfam" id="PF01765">
    <property type="entry name" value="RRF"/>
    <property type="match status" value="1"/>
</dbReference>
<dbReference type="InterPro" id="IPR036191">
    <property type="entry name" value="RRF_sf"/>
</dbReference>
<dbReference type="Gene3D" id="3.30.1360.40">
    <property type="match status" value="1"/>
</dbReference>
<protein>
    <recommendedName>
        <fullName evidence="5">Ribosome-recycling factor</fullName>
        <shortName evidence="5">RRF</shortName>
    </recommendedName>
    <alternativeName>
        <fullName evidence="5">Ribosome-releasing factor</fullName>
    </alternativeName>
</protein>
<dbReference type="FunFam" id="3.30.1360.40:FF:000001">
    <property type="entry name" value="Ribosome-recycling factor"/>
    <property type="match status" value="1"/>
</dbReference>
<dbReference type="PANTHER" id="PTHR20982:SF3">
    <property type="entry name" value="MITOCHONDRIAL RIBOSOME RECYCLING FACTOR PSEUDO 1"/>
    <property type="match status" value="1"/>
</dbReference>
<dbReference type="InterPro" id="IPR023584">
    <property type="entry name" value="Ribosome_recyc_fac_dom"/>
</dbReference>
<evidence type="ECO:0000256" key="3">
    <source>
        <dbReference type="ARBA" id="ARBA00022490"/>
    </source>
</evidence>
<dbReference type="GO" id="GO:0006415">
    <property type="term" value="P:translational termination"/>
    <property type="evidence" value="ECO:0007669"/>
    <property type="project" value="UniProtKB-UniRule"/>
</dbReference>
<evidence type="ECO:0000256" key="5">
    <source>
        <dbReference type="HAMAP-Rule" id="MF_00040"/>
    </source>
</evidence>
<name>A0A096BZN9_9FIRM</name>
<evidence type="ECO:0000256" key="4">
    <source>
        <dbReference type="ARBA" id="ARBA00022917"/>
    </source>
</evidence>
<dbReference type="Proteomes" id="UP000029628">
    <property type="component" value="Unassembled WGS sequence"/>
</dbReference>
<dbReference type="HAMAP" id="MF_00040">
    <property type="entry name" value="RRF"/>
    <property type="match status" value="1"/>
</dbReference>
<accession>A0A096BZN9</accession>
<dbReference type="NCBIfam" id="TIGR00496">
    <property type="entry name" value="frr"/>
    <property type="match status" value="1"/>
</dbReference>
<keyword evidence="9" id="KW-1185">Reference proteome</keyword>
<feature type="coiled-coil region" evidence="6">
    <location>
        <begin position="122"/>
        <end position="181"/>
    </location>
</feature>
<evidence type="ECO:0000259" key="7">
    <source>
        <dbReference type="Pfam" id="PF01765"/>
    </source>
</evidence>
<evidence type="ECO:0000313" key="9">
    <source>
        <dbReference type="Proteomes" id="UP000029628"/>
    </source>
</evidence>
<comment type="similarity">
    <text evidence="2 5">Belongs to the RRF family.</text>
</comment>
<dbReference type="GO" id="GO:0005737">
    <property type="term" value="C:cytoplasm"/>
    <property type="evidence" value="ECO:0007669"/>
    <property type="project" value="UniProtKB-SubCell"/>
</dbReference>
<keyword evidence="4 5" id="KW-0648">Protein biosynthesis</keyword>
<comment type="caution">
    <text evidence="8">The sequence shown here is derived from an EMBL/GenBank/DDBJ whole genome shotgun (WGS) entry which is preliminary data.</text>
</comment>
<dbReference type="InterPro" id="IPR002661">
    <property type="entry name" value="Ribosome_recyc_fac"/>
</dbReference>
<dbReference type="eggNOG" id="COG0233">
    <property type="taxonomic scope" value="Bacteria"/>
</dbReference>
<comment type="function">
    <text evidence="5">Responsible for the release of ribosomes from messenger RNA at the termination of protein biosynthesis. May increase the efficiency of translation by recycling ribosomes from one round of translation to another.</text>
</comment>
<dbReference type="FunFam" id="1.10.132.20:FF:000001">
    <property type="entry name" value="Ribosome-recycling factor"/>
    <property type="match status" value="1"/>
</dbReference>
<evidence type="ECO:0000256" key="6">
    <source>
        <dbReference type="SAM" id="Coils"/>
    </source>
</evidence>
<dbReference type="SUPFAM" id="SSF55194">
    <property type="entry name" value="Ribosome recycling factor, RRF"/>
    <property type="match status" value="1"/>
</dbReference>
<keyword evidence="6" id="KW-0175">Coiled coil</keyword>
<dbReference type="Gene3D" id="1.10.132.20">
    <property type="entry name" value="Ribosome-recycling factor"/>
    <property type="match status" value="1"/>
</dbReference>
<evidence type="ECO:0000313" key="8">
    <source>
        <dbReference type="EMBL" id="KGF48217.1"/>
    </source>
</evidence>
<gene>
    <name evidence="5" type="primary">frr</name>
    <name evidence="8" type="ORF">HMPREF0872_01095</name>
</gene>
<sequence length="186" mass="21028">MELNELVTQQEIRMDKTIDAMKHEFASIRTGRASTSLLDKVMVDYYGTPTPVNQVANVSAPEPRMIIIAPWDKSMIGAIEKAILQSDLGLNPNNDGSQIRLAIPQLTEERRKEIVKVVHKKAEDAKVAIRNIRRDANDAIKKEEKLKTITEDVAKDGQDRIQKLTDAKIKMIDELKNVKEKDVLEV</sequence>